<accession>A0ABY6IKJ1</accession>
<gene>
    <name evidence="1" type="ORF">OGH68_35385</name>
</gene>
<dbReference type="InterPro" id="IPR036291">
    <property type="entry name" value="NAD(P)-bd_dom_sf"/>
</dbReference>
<keyword evidence="2" id="KW-1185">Reference proteome</keyword>
<dbReference type="EMBL" id="CP107567">
    <property type="protein sequence ID" value="UYQ66220.1"/>
    <property type="molecule type" value="Genomic_DNA"/>
</dbReference>
<dbReference type="Gene3D" id="3.90.25.10">
    <property type="entry name" value="UDP-galactose 4-epimerase, domain 1"/>
    <property type="match status" value="1"/>
</dbReference>
<dbReference type="RefSeq" id="WP_264249674.1">
    <property type="nucleotide sequence ID" value="NZ_CP107567.1"/>
</dbReference>
<name>A0ABY6IKJ1_STRPE</name>
<protein>
    <submittedName>
        <fullName evidence="1">Uncharacterized protein</fullName>
    </submittedName>
</protein>
<evidence type="ECO:0000313" key="2">
    <source>
        <dbReference type="Proteomes" id="UP001163878"/>
    </source>
</evidence>
<reference evidence="1" key="1">
    <citation type="submission" date="2022-10" db="EMBL/GenBank/DDBJ databases">
        <title>Cytochrome P450 Catalyzes Benzene Ring Formation in the Biosynthesis of Trialkyl-Substituted Aromatic Polyketides.</title>
        <authorList>
            <person name="Zhao E."/>
            <person name="Ge H."/>
        </authorList>
    </citation>
    <scope>NUCLEOTIDE SEQUENCE</scope>
    <source>
        <strain evidence="1">NA0869</strain>
    </source>
</reference>
<proteinExistence type="predicted"/>
<evidence type="ECO:0000313" key="1">
    <source>
        <dbReference type="EMBL" id="UYQ66220.1"/>
    </source>
</evidence>
<dbReference type="Proteomes" id="UP001163878">
    <property type="component" value="Chromosome"/>
</dbReference>
<dbReference type="SUPFAM" id="SSF51735">
    <property type="entry name" value="NAD(P)-binding Rossmann-fold domains"/>
    <property type="match status" value="1"/>
</dbReference>
<dbReference type="Gene3D" id="3.40.50.720">
    <property type="entry name" value="NAD(P)-binding Rossmann-like Domain"/>
    <property type="match status" value="1"/>
</dbReference>
<organism evidence="1 2">
    <name type="scientific">Streptomyces peucetius</name>
    <dbReference type="NCBI Taxonomy" id="1950"/>
    <lineage>
        <taxon>Bacteria</taxon>
        <taxon>Bacillati</taxon>
        <taxon>Actinomycetota</taxon>
        <taxon>Actinomycetes</taxon>
        <taxon>Kitasatosporales</taxon>
        <taxon>Streptomycetaceae</taxon>
        <taxon>Streptomyces</taxon>
    </lineage>
</organism>
<sequence length="108" mass="11723">MGNSSAFAVLQTTDPAEAYACGVRLRAVMRSCETEEGHAGRVHTLTGPEAVTAVAQTAQLAELLGRPLRCEELDQGQARAVLGERYPQEIVEVLFERAERLREGGKAR</sequence>